<reference evidence="2 4" key="1">
    <citation type="journal article" date="2012" name="Nature">
        <title>Algal genomes reveal evolutionary mosaicism and the fate of nucleomorphs.</title>
        <authorList>
            <consortium name="DOE Joint Genome Institute"/>
            <person name="Curtis B.A."/>
            <person name="Tanifuji G."/>
            <person name="Burki F."/>
            <person name="Gruber A."/>
            <person name="Irimia M."/>
            <person name="Maruyama S."/>
            <person name="Arias M.C."/>
            <person name="Ball S.G."/>
            <person name="Gile G.H."/>
            <person name="Hirakawa Y."/>
            <person name="Hopkins J.F."/>
            <person name="Kuo A."/>
            <person name="Rensing S.A."/>
            <person name="Schmutz J."/>
            <person name="Symeonidi A."/>
            <person name="Elias M."/>
            <person name="Eveleigh R.J."/>
            <person name="Herman E.K."/>
            <person name="Klute M.J."/>
            <person name="Nakayama T."/>
            <person name="Obornik M."/>
            <person name="Reyes-Prieto A."/>
            <person name="Armbrust E.V."/>
            <person name="Aves S.J."/>
            <person name="Beiko R.G."/>
            <person name="Coutinho P."/>
            <person name="Dacks J.B."/>
            <person name="Durnford D.G."/>
            <person name="Fast N.M."/>
            <person name="Green B.R."/>
            <person name="Grisdale C.J."/>
            <person name="Hempel F."/>
            <person name="Henrissat B."/>
            <person name="Hoppner M.P."/>
            <person name="Ishida K."/>
            <person name="Kim E."/>
            <person name="Koreny L."/>
            <person name="Kroth P.G."/>
            <person name="Liu Y."/>
            <person name="Malik S.B."/>
            <person name="Maier U.G."/>
            <person name="McRose D."/>
            <person name="Mock T."/>
            <person name="Neilson J.A."/>
            <person name="Onodera N.T."/>
            <person name="Poole A.M."/>
            <person name="Pritham E.J."/>
            <person name="Richards T.A."/>
            <person name="Rocap G."/>
            <person name="Roy S.W."/>
            <person name="Sarai C."/>
            <person name="Schaack S."/>
            <person name="Shirato S."/>
            <person name="Slamovits C.H."/>
            <person name="Spencer D.F."/>
            <person name="Suzuki S."/>
            <person name="Worden A.Z."/>
            <person name="Zauner S."/>
            <person name="Barry K."/>
            <person name="Bell C."/>
            <person name="Bharti A.K."/>
            <person name="Crow J.A."/>
            <person name="Grimwood J."/>
            <person name="Kramer R."/>
            <person name="Lindquist E."/>
            <person name="Lucas S."/>
            <person name="Salamov A."/>
            <person name="McFadden G.I."/>
            <person name="Lane C.E."/>
            <person name="Keeling P.J."/>
            <person name="Gray M.W."/>
            <person name="Grigoriev I.V."/>
            <person name="Archibald J.M."/>
        </authorList>
    </citation>
    <scope>NUCLEOTIDE SEQUENCE</scope>
    <source>
        <strain evidence="2 4">CCMP2712</strain>
    </source>
</reference>
<dbReference type="SUPFAM" id="SSF48452">
    <property type="entry name" value="TPR-like"/>
    <property type="match status" value="1"/>
</dbReference>
<feature type="region of interest" description="Disordered" evidence="1">
    <location>
        <begin position="490"/>
        <end position="519"/>
    </location>
</feature>
<dbReference type="AlphaFoldDB" id="L1JK63"/>
<name>L1JK63_GUITC</name>
<reference evidence="4" key="2">
    <citation type="submission" date="2012-11" db="EMBL/GenBank/DDBJ databases">
        <authorList>
            <person name="Kuo A."/>
            <person name="Curtis B.A."/>
            <person name="Tanifuji G."/>
            <person name="Burki F."/>
            <person name="Gruber A."/>
            <person name="Irimia M."/>
            <person name="Maruyama S."/>
            <person name="Arias M.C."/>
            <person name="Ball S.G."/>
            <person name="Gile G.H."/>
            <person name="Hirakawa Y."/>
            <person name="Hopkins J.F."/>
            <person name="Rensing S.A."/>
            <person name="Schmutz J."/>
            <person name="Symeonidi A."/>
            <person name="Elias M."/>
            <person name="Eveleigh R.J."/>
            <person name="Herman E.K."/>
            <person name="Klute M.J."/>
            <person name="Nakayama T."/>
            <person name="Obornik M."/>
            <person name="Reyes-Prieto A."/>
            <person name="Armbrust E.V."/>
            <person name="Aves S.J."/>
            <person name="Beiko R.G."/>
            <person name="Coutinho P."/>
            <person name="Dacks J.B."/>
            <person name="Durnford D.G."/>
            <person name="Fast N.M."/>
            <person name="Green B.R."/>
            <person name="Grisdale C."/>
            <person name="Hempe F."/>
            <person name="Henrissat B."/>
            <person name="Hoppner M.P."/>
            <person name="Ishida K.-I."/>
            <person name="Kim E."/>
            <person name="Koreny L."/>
            <person name="Kroth P.G."/>
            <person name="Liu Y."/>
            <person name="Malik S.-B."/>
            <person name="Maier U.G."/>
            <person name="McRose D."/>
            <person name="Mock T."/>
            <person name="Neilson J.A."/>
            <person name="Onodera N.T."/>
            <person name="Poole A.M."/>
            <person name="Pritham E.J."/>
            <person name="Richards T.A."/>
            <person name="Rocap G."/>
            <person name="Roy S.W."/>
            <person name="Sarai C."/>
            <person name="Schaack S."/>
            <person name="Shirato S."/>
            <person name="Slamovits C.H."/>
            <person name="Spencer D.F."/>
            <person name="Suzuki S."/>
            <person name="Worden A.Z."/>
            <person name="Zauner S."/>
            <person name="Barry K."/>
            <person name="Bell C."/>
            <person name="Bharti A.K."/>
            <person name="Crow J.A."/>
            <person name="Grimwood J."/>
            <person name="Kramer R."/>
            <person name="Lindquist E."/>
            <person name="Lucas S."/>
            <person name="Salamov A."/>
            <person name="McFadden G.I."/>
            <person name="Lane C.E."/>
            <person name="Keeling P.J."/>
            <person name="Gray M.W."/>
            <person name="Grigoriev I.V."/>
            <person name="Archibald J.M."/>
        </authorList>
    </citation>
    <scope>NUCLEOTIDE SEQUENCE</scope>
    <source>
        <strain evidence="4">CCMP2712</strain>
    </source>
</reference>
<reference evidence="3" key="3">
    <citation type="submission" date="2016-03" db="UniProtKB">
        <authorList>
            <consortium name="EnsemblProtists"/>
        </authorList>
    </citation>
    <scope>IDENTIFICATION</scope>
</reference>
<evidence type="ECO:0000256" key="1">
    <source>
        <dbReference type="SAM" id="MobiDB-lite"/>
    </source>
</evidence>
<accession>L1JK63</accession>
<evidence type="ECO:0000313" key="4">
    <source>
        <dbReference type="Proteomes" id="UP000011087"/>
    </source>
</evidence>
<gene>
    <name evidence="2" type="ORF">GUITHDRAFT_105686</name>
</gene>
<feature type="compositionally biased region" description="Basic and acidic residues" evidence="1">
    <location>
        <begin position="437"/>
        <end position="448"/>
    </location>
</feature>
<dbReference type="GeneID" id="17305274"/>
<dbReference type="InterPro" id="IPR011990">
    <property type="entry name" value="TPR-like_helical_dom_sf"/>
</dbReference>
<dbReference type="Proteomes" id="UP000011087">
    <property type="component" value="Unassembled WGS sequence"/>
</dbReference>
<keyword evidence="4" id="KW-1185">Reference proteome</keyword>
<organism evidence="2">
    <name type="scientific">Guillardia theta (strain CCMP2712)</name>
    <name type="common">Cryptophyte</name>
    <dbReference type="NCBI Taxonomy" id="905079"/>
    <lineage>
        <taxon>Eukaryota</taxon>
        <taxon>Cryptophyceae</taxon>
        <taxon>Pyrenomonadales</taxon>
        <taxon>Geminigeraceae</taxon>
        <taxon>Guillardia</taxon>
    </lineage>
</organism>
<dbReference type="RefSeq" id="XP_005835524.1">
    <property type="nucleotide sequence ID" value="XM_005835467.1"/>
</dbReference>
<dbReference type="eggNOG" id="ENOG502SFR7">
    <property type="taxonomic scope" value="Eukaryota"/>
</dbReference>
<dbReference type="PaxDb" id="55529-EKX48544"/>
<sequence>MYVESPPRYLNYPLPAPPGRSFIDSLRWRQSFGLPAFESLTPTQSKCWLRLVVFYGSSRFRSTQSPTRPLQGVKSSCGSFYDNWLFICSLKVLNNARSFQGGNEHQAAYRELRKSVVRMKSLIQEGVSLSSQEDWQLGRGAVLTLIDSCKCFASMSLIVANLRGDHEQGRSSILQDSADALALVTGRIASMFNGGRCWEDVASQAGSGMELLQGTEVLAFDLVWLCDAMNEPPRAPSWRKSHFVVWNTIREDSDSSLVCLHALDLILVSLSTIMYMNKPSTQDHVKGLLHKLQSLTCKFMTPKNVKRRAGESDTIRQLLVWRRDRGAQQTGSTADEDAAAQPKISFRCYLSLLHSKCCYILACCHFLQGSFQESLEAVKSSDLLQPHVLYLEGCLRLLLSQELVQGELQASHKPLQEDEGSEESREDGRPAKRQRKEGKEETGRTRGREHLVRAIEAFRSCEAKKYRPTEALNASAQCLAILADMSRRSNLSEGRDRMSQKGAEATSERPAASLNQSVPMNHSDLETIQEFEKCLKQSDEDDEDDEEYDDGRDYDDDDDDDDDAAWAKEMQANSWLPHAEEEAADEVAMKEDYIYLLLSSGEPERALQLCLQVLAQEPNSVNALKYQADALVCLERAEEALPPLDTLAALLLEAIDSLEKEGRETGGGDELLSSYREALAECYNNHSLVLTCLNQSEAAALVLNKSLQLSPNLSAAAYNHTLMLWTREQHMDASSFWLNQRSVGPRGDLVTLQQHRAHAIQELEASDARIVSHVAGYLTPSMVYALDVMVLDYCIREIEDLQSACLLESFSQP</sequence>
<evidence type="ECO:0000313" key="2">
    <source>
        <dbReference type="EMBL" id="EKX48544.1"/>
    </source>
</evidence>
<proteinExistence type="predicted"/>
<dbReference type="EMBL" id="JH992985">
    <property type="protein sequence ID" value="EKX48544.1"/>
    <property type="molecule type" value="Genomic_DNA"/>
</dbReference>
<feature type="region of interest" description="Disordered" evidence="1">
    <location>
        <begin position="409"/>
        <end position="448"/>
    </location>
</feature>
<dbReference type="Gene3D" id="1.25.40.10">
    <property type="entry name" value="Tetratricopeptide repeat domain"/>
    <property type="match status" value="1"/>
</dbReference>
<dbReference type="HOGENOM" id="CLU_347329_0_0_1"/>
<feature type="compositionally biased region" description="Acidic residues" evidence="1">
    <location>
        <begin position="539"/>
        <end position="563"/>
    </location>
</feature>
<protein>
    <submittedName>
        <fullName evidence="2 3">Uncharacterized protein</fullName>
    </submittedName>
</protein>
<evidence type="ECO:0000313" key="3">
    <source>
        <dbReference type="EnsemblProtists" id="EKX48544"/>
    </source>
</evidence>
<dbReference type="EnsemblProtists" id="EKX48544">
    <property type="protein sequence ID" value="EKX48544"/>
    <property type="gene ID" value="GUITHDRAFT_105686"/>
</dbReference>
<dbReference type="KEGG" id="gtt:GUITHDRAFT_105686"/>
<feature type="region of interest" description="Disordered" evidence="1">
    <location>
        <begin position="536"/>
        <end position="563"/>
    </location>
</feature>